<accession>A0A7G9QI29</accession>
<reference evidence="2 3" key="1">
    <citation type="submission" date="2020-08" db="EMBL/GenBank/DDBJ databases">
        <title>Genome sequence of Pedobacter roseus KACC 11594T.</title>
        <authorList>
            <person name="Hyun D.-W."/>
            <person name="Bae J.-W."/>
        </authorList>
    </citation>
    <scope>NUCLEOTIDE SEQUENCE [LARGE SCALE GENOMIC DNA]</scope>
    <source>
        <strain evidence="2 3">KACC 11594</strain>
    </source>
</reference>
<proteinExistence type="predicted"/>
<gene>
    <name evidence="2" type="ORF">H9L23_02540</name>
</gene>
<keyword evidence="3" id="KW-1185">Reference proteome</keyword>
<evidence type="ECO:0000313" key="2">
    <source>
        <dbReference type="EMBL" id="QNN43004.1"/>
    </source>
</evidence>
<name>A0A7G9QI29_9SPHI</name>
<protein>
    <submittedName>
        <fullName evidence="2">Uncharacterized protein</fullName>
    </submittedName>
</protein>
<dbReference type="KEGG" id="proe:H9L23_02540"/>
<feature type="region of interest" description="Disordered" evidence="1">
    <location>
        <begin position="245"/>
        <end position="287"/>
    </location>
</feature>
<dbReference type="AlphaFoldDB" id="A0A7G9QI29"/>
<dbReference type="EMBL" id="CP060723">
    <property type="protein sequence ID" value="QNN43004.1"/>
    <property type="molecule type" value="Genomic_DNA"/>
</dbReference>
<feature type="compositionally biased region" description="Basic and acidic residues" evidence="1">
    <location>
        <begin position="278"/>
        <end position="287"/>
    </location>
</feature>
<dbReference type="Proteomes" id="UP000515806">
    <property type="component" value="Chromosome"/>
</dbReference>
<sequence length="287" mass="33086">MDENNLAYLQKTLDYLGFGTRLNEVLASSIYRKPEKFSLGINQRYIPWEFRSDPGQGVDQMHFELHFSKAKDADVYFLNSYRAELRRYNSADAVVQNFELERDNRMSALQSYKLLCGLSLQKEIYIKNNAQAMDEQRSKVPVWFKLDLSVSDDRGNHPMNRFFPGYGYDLERAVDKYPFLGLEDPEKKEALLKALRFGNLVELPLKIAEREEPVYLAANPKAKTLDIYSRDMKAIRDEHIFGATQSAMENPPPGKKRPFDGVLPPPKVAKQFPWQHQGGEKGNRAGR</sequence>
<dbReference type="RefSeq" id="WP_187593524.1">
    <property type="nucleotide sequence ID" value="NZ_CP060723.1"/>
</dbReference>
<evidence type="ECO:0000256" key="1">
    <source>
        <dbReference type="SAM" id="MobiDB-lite"/>
    </source>
</evidence>
<organism evidence="2 3">
    <name type="scientific">Pedobacter roseus</name>
    <dbReference type="NCBI Taxonomy" id="336820"/>
    <lineage>
        <taxon>Bacteria</taxon>
        <taxon>Pseudomonadati</taxon>
        <taxon>Bacteroidota</taxon>
        <taxon>Sphingobacteriia</taxon>
        <taxon>Sphingobacteriales</taxon>
        <taxon>Sphingobacteriaceae</taxon>
        <taxon>Pedobacter</taxon>
    </lineage>
</organism>
<evidence type="ECO:0000313" key="3">
    <source>
        <dbReference type="Proteomes" id="UP000515806"/>
    </source>
</evidence>